<dbReference type="GO" id="GO:0045806">
    <property type="term" value="P:negative regulation of endocytosis"/>
    <property type="evidence" value="ECO:0007669"/>
    <property type="project" value="TreeGrafter"/>
</dbReference>
<evidence type="ECO:0000256" key="19">
    <source>
        <dbReference type="RuleBase" id="RU102079"/>
    </source>
</evidence>
<keyword evidence="18" id="KW-0539">Nucleus</keyword>
<dbReference type="GO" id="GO:0048246">
    <property type="term" value="P:macrophage chemotaxis"/>
    <property type="evidence" value="ECO:0007669"/>
    <property type="project" value="TreeGrafter"/>
</dbReference>
<evidence type="ECO:0000256" key="15">
    <source>
        <dbReference type="ARBA" id="ARBA00022990"/>
    </source>
</evidence>
<evidence type="ECO:0000256" key="16">
    <source>
        <dbReference type="ARBA" id="ARBA00023157"/>
    </source>
</evidence>
<evidence type="ECO:0000256" key="2">
    <source>
        <dbReference type="ARBA" id="ARBA00004496"/>
    </source>
</evidence>
<feature type="region of interest" description="Disordered" evidence="20">
    <location>
        <begin position="79"/>
        <end position="248"/>
    </location>
</feature>
<dbReference type="Gene3D" id="2.60.120.200">
    <property type="match status" value="1"/>
</dbReference>
<dbReference type="InterPro" id="IPR013320">
    <property type="entry name" value="ConA-like_dom_sf"/>
</dbReference>
<comment type="subcellular location">
    <subcellularLocation>
        <location evidence="2">Cytoplasm</location>
    </subcellularLocation>
    <subcellularLocation>
        <location evidence="1">Nucleus</location>
    </subcellularLocation>
    <subcellularLocation>
        <location evidence="3">Secreted</location>
    </subcellularLocation>
</comment>
<feature type="compositionally biased region" description="Pro residues" evidence="20">
    <location>
        <begin position="105"/>
        <end position="146"/>
    </location>
</feature>
<keyword evidence="13" id="KW-0391">Immunity</keyword>
<keyword evidence="10 19" id="KW-0430">Lectin</keyword>
<evidence type="ECO:0000256" key="20">
    <source>
        <dbReference type="SAM" id="MobiDB-lite"/>
    </source>
</evidence>
<name>A0AAD7WK06_9TELE</name>
<dbReference type="PRINTS" id="PR01217">
    <property type="entry name" value="PRICHEXTENSN"/>
</dbReference>
<feature type="compositionally biased region" description="Pro residues" evidence="20">
    <location>
        <begin position="186"/>
        <end position="197"/>
    </location>
</feature>
<evidence type="ECO:0000259" key="21">
    <source>
        <dbReference type="PROSITE" id="PS51304"/>
    </source>
</evidence>
<gene>
    <name evidence="22" type="ORF">AAFF_G00412220</name>
</gene>
<evidence type="ECO:0000256" key="14">
    <source>
        <dbReference type="ARBA" id="ARBA00022972"/>
    </source>
</evidence>
<dbReference type="GO" id="GO:0005681">
    <property type="term" value="C:spliceosomal complex"/>
    <property type="evidence" value="ECO:0007669"/>
    <property type="project" value="UniProtKB-KW"/>
</dbReference>
<accession>A0AAD7WK06</accession>
<evidence type="ECO:0000313" key="22">
    <source>
        <dbReference type="EMBL" id="KAJ8399510.1"/>
    </source>
</evidence>
<evidence type="ECO:0000256" key="7">
    <source>
        <dbReference type="ARBA" id="ARBA00022588"/>
    </source>
</evidence>
<dbReference type="InterPro" id="IPR001079">
    <property type="entry name" value="Galectin_CRD"/>
</dbReference>
<evidence type="ECO:0000256" key="3">
    <source>
        <dbReference type="ARBA" id="ARBA00004613"/>
    </source>
</evidence>
<keyword evidence="17" id="KW-0508">mRNA splicing</keyword>
<dbReference type="SMART" id="SM00908">
    <property type="entry name" value="Gal-bind_lectin"/>
    <property type="match status" value="1"/>
</dbReference>
<dbReference type="GO" id="GO:0030593">
    <property type="term" value="P:neutrophil chemotaxis"/>
    <property type="evidence" value="ECO:0007669"/>
    <property type="project" value="TreeGrafter"/>
</dbReference>
<evidence type="ECO:0000313" key="23">
    <source>
        <dbReference type="Proteomes" id="UP001221898"/>
    </source>
</evidence>
<evidence type="ECO:0000256" key="17">
    <source>
        <dbReference type="ARBA" id="ARBA00023187"/>
    </source>
</evidence>
<dbReference type="GO" id="GO:0002548">
    <property type="term" value="P:monocyte chemotaxis"/>
    <property type="evidence" value="ECO:0007669"/>
    <property type="project" value="TreeGrafter"/>
</dbReference>
<keyword evidence="8" id="KW-0507">mRNA processing</keyword>
<dbReference type="GO" id="GO:0043236">
    <property type="term" value="F:laminin binding"/>
    <property type="evidence" value="ECO:0007669"/>
    <property type="project" value="TreeGrafter"/>
</dbReference>
<sequence length="380" mass="40978">MKAGEGRRRRVWPQPRIATMSEATGSTECHGKSPCTHQNTACTCCTTVNVAVLFIQRLDEDYCILSQKGRLRAENMDLSDALGGGGSGPWPGTQNGQNQNSMWPGQPPQPNQPAWPGQPPQPNQPAWPGQPPQPNQPAWPGQPPTAPQAAWPGQPSAPSPSWPGQPGQPGQPPAPNPSWPGQPGQPGQPPAPNPSWPGQPGQPGQPPAPNPSWPAQPTQPSQPGHHPTPSPSSWPGQPGHPLTVPYSMSLPRGVNNKLLITISGQVKPHPKKITINLLRGKDVALHLNPRFDEGGKKVIVRNSLLGGKWGKEERALGHFPFSAGQTFEIKILCTSNEFKVAVNKAHLLEFRYRIQELNQINQLTIHDDITLTAVNIESLP</sequence>
<dbReference type="GO" id="GO:0001772">
    <property type="term" value="C:immunological synapse"/>
    <property type="evidence" value="ECO:0007669"/>
    <property type="project" value="TreeGrafter"/>
</dbReference>
<dbReference type="GO" id="GO:0090280">
    <property type="term" value="P:positive regulation of calcium ion import"/>
    <property type="evidence" value="ECO:0007669"/>
    <property type="project" value="TreeGrafter"/>
</dbReference>
<dbReference type="GO" id="GO:0030154">
    <property type="term" value="P:cell differentiation"/>
    <property type="evidence" value="ECO:0007669"/>
    <property type="project" value="UniProtKB-KW"/>
</dbReference>
<evidence type="ECO:0000256" key="13">
    <source>
        <dbReference type="ARBA" id="ARBA00022859"/>
    </source>
</evidence>
<keyword evidence="15" id="KW-0007">Acetylation</keyword>
<dbReference type="GO" id="GO:0045087">
    <property type="term" value="P:innate immune response"/>
    <property type="evidence" value="ECO:0007669"/>
    <property type="project" value="UniProtKB-KW"/>
</dbReference>
<dbReference type="SUPFAM" id="SSF49899">
    <property type="entry name" value="Concanavalin A-like lectins/glucanases"/>
    <property type="match status" value="1"/>
</dbReference>
<organism evidence="22 23">
    <name type="scientific">Aldrovandia affinis</name>
    <dbReference type="NCBI Taxonomy" id="143900"/>
    <lineage>
        <taxon>Eukaryota</taxon>
        <taxon>Metazoa</taxon>
        <taxon>Chordata</taxon>
        <taxon>Craniata</taxon>
        <taxon>Vertebrata</taxon>
        <taxon>Euteleostomi</taxon>
        <taxon>Actinopterygii</taxon>
        <taxon>Neopterygii</taxon>
        <taxon>Teleostei</taxon>
        <taxon>Notacanthiformes</taxon>
        <taxon>Halosauridae</taxon>
        <taxon>Aldrovandia</taxon>
    </lineage>
</organism>
<protein>
    <recommendedName>
        <fullName evidence="19">Galectin</fullName>
    </recommendedName>
</protein>
<dbReference type="PROSITE" id="PS51304">
    <property type="entry name" value="GALECTIN"/>
    <property type="match status" value="1"/>
</dbReference>
<comment type="caution">
    <text evidence="22">The sequence shown here is derived from an EMBL/GenBank/DDBJ whole genome shotgun (WGS) entry which is preliminary data.</text>
</comment>
<dbReference type="GO" id="GO:0008380">
    <property type="term" value="P:RNA splicing"/>
    <property type="evidence" value="ECO:0007669"/>
    <property type="project" value="UniProtKB-KW"/>
</dbReference>
<dbReference type="GO" id="GO:0048245">
    <property type="term" value="P:eosinophil chemotaxis"/>
    <property type="evidence" value="ECO:0007669"/>
    <property type="project" value="TreeGrafter"/>
</dbReference>
<feature type="domain" description="Galectin" evidence="21">
    <location>
        <begin position="246"/>
        <end position="377"/>
    </location>
</feature>
<feature type="compositionally biased region" description="Polar residues" evidence="20">
    <location>
        <begin position="93"/>
        <end position="103"/>
    </location>
</feature>
<dbReference type="GO" id="GO:0005737">
    <property type="term" value="C:cytoplasm"/>
    <property type="evidence" value="ECO:0007669"/>
    <property type="project" value="UniProtKB-SubCell"/>
</dbReference>
<feature type="compositionally biased region" description="Pro residues" evidence="20">
    <location>
        <begin position="203"/>
        <end position="214"/>
    </location>
</feature>
<dbReference type="GO" id="GO:0005615">
    <property type="term" value="C:extracellular space"/>
    <property type="evidence" value="ECO:0007669"/>
    <property type="project" value="TreeGrafter"/>
</dbReference>
<proteinExistence type="predicted"/>
<dbReference type="GO" id="GO:0050918">
    <property type="term" value="P:positive chemotaxis"/>
    <property type="evidence" value="ECO:0007669"/>
    <property type="project" value="TreeGrafter"/>
</dbReference>
<evidence type="ECO:0000256" key="18">
    <source>
        <dbReference type="ARBA" id="ARBA00023242"/>
    </source>
</evidence>
<dbReference type="PANTHER" id="PTHR11346:SF26">
    <property type="entry name" value="GALECTIN-3"/>
    <property type="match status" value="1"/>
</dbReference>
<dbReference type="EMBL" id="JAINUG010000083">
    <property type="protein sequence ID" value="KAJ8399510.1"/>
    <property type="molecule type" value="Genomic_DNA"/>
</dbReference>
<keyword evidence="12" id="KW-0221">Differentiation</keyword>
<evidence type="ECO:0000256" key="9">
    <source>
        <dbReference type="ARBA" id="ARBA00022728"/>
    </source>
</evidence>
<keyword evidence="6" id="KW-0597">Phosphoprotein</keyword>
<keyword evidence="7" id="KW-0399">Innate immunity</keyword>
<evidence type="ECO:0000256" key="6">
    <source>
        <dbReference type="ARBA" id="ARBA00022553"/>
    </source>
</evidence>
<dbReference type="Pfam" id="PF00337">
    <property type="entry name" value="Gal-bind_lectin"/>
    <property type="match status" value="1"/>
</dbReference>
<evidence type="ECO:0000256" key="1">
    <source>
        <dbReference type="ARBA" id="ARBA00004123"/>
    </source>
</evidence>
<dbReference type="CDD" id="cd00070">
    <property type="entry name" value="GLECT"/>
    <property type="match status" value="1"/>
</dbReference>
<evidence type="ECO:0000256" key="11">
    <source>
        <dbReference type="ARBA" id="ARBA00022737"/>
    </source>
</evidence>
<keyword evidence="5" id="KW-0964">Secreted</keyword>
<keyword evidence="9" id="KW-0747">Spliceosome</keyword>
<dbReference type="InterPro" id="IPR044156">
    <property type="entry name" value="Galectin-like"/>
</dbReference>
<evidence type="ECO:0000256" key="10">
    <source>
        <dbReference type="ARBA" id="ARBA00022734"/>
    </source>
</evidence>
<evidence type="ECO:0000256" key="12">
    <source>
        <dbReference type="ARBA" id="ARBA00022782"/>
    </source>
</evidence>
<dbReference type="FunFam" id="2.60.120.200:FF:000023">
    <property type="entry name" value="Galectin"/>
    <property type="match status" value="1"/>
</dbReference>
<keyword evidence="23" id="KW-1185">Reference proteome</keyword>
<dbReference type="Proteomes" id="UP001221898">
    <property type="component" value="Unassembled WGS sequence"/>
</dbReference>
<reference evidence="22" key="1">
    <citation type="journal article" date="2023" name="Science">
        <title>Genome structures resolve the early diversification of teleost fishes.</title>
        <authorList>
            <person name="Parey E."/>
            <person name="Louis A."/>
            <person name="Montfort J."/>
            <person name="Bouchez O."/>
            <person name="Roques C."/>
            <person name="Iampietro C."/>
            <person name="Lluch J."/>
            <person name="Castinel A."/>
            <person name="Donnadieu C."/>
            <person name="Desvignes T."/>
            <person name="Floi Bucao C."/>
            <person name="Jouanno E."/>
            <person name="Wen M."/>
            <person name="Mejri S."/>
            <person name="Dirks R."/>
            <person name="Jansen H."/>
            <person name="Henkel C."/>
            <person name="Chen W.J."/>
            <person name="Zahm M."/>
            <person name="Cabau C."/>
            <person name="Klopp C."/>
            <person name="Thompson A.W."/>
            <person name="Robinson-Rechavi M."/>
            <person name="Braasch I."/>
            <person name="Lecointre G."/>
            <person name="Bobe J."/>
            <person name="Postlethwait J.H."/>
            <person name="Berthelot C."/>
            <person name="Roest Crollius H."/>
            <person name="Guiguen Y."/>
        </authorList>
    </citation>
    <scope>NUCLEOTIDE SEQUENCE</scope>
    <source>
        <strain evidence="22">NC1722</strain>
    </source>
</reference>
<dbReference type="GO" id="GO:0006397">
    <property type="term" value="P:mRNA processing"/>
    <property type="evidence" value="ECO:0007669"/>
    <property type="project" value="UniProtKB-KW"/>
</dbReference>
<dbReference type="SMART" id="SM00276">
    <property type="entry name" value="GLECT"/>
    <property type="match status" value="1"/>
</dbReference>
<dbReference type="AlphaFoldDB" id="A0AAD7WK06"/>
<evidence type="ECO:0000256" key="4">
    <source>
        <dbReference type="ARBA" id="ARBA00022490"/>
    </source>
</evidence>
<evidence type="ECO:0000256" key="8">
    <source>
        <dbReference type="ARBA" id="ARBA00022664"/>
    </source>
</evidence>
<evidence type="ECO:0000256" key="5">
    <source>
        <dbReference type="ARBA" id="ARBA00022525"/>
    </source>
</evidence>
<keyword evidence="16" id="KW-1015">Disulfide bond</keyword>
<dbReference type="GO" id="GO:0019863">
    <property type="term" value="F:IgE binding"/>
    <property type="evidence" value="ECO:0007669"/>
    <property type="project" value="UniProtKB-KW"/>
</dbReference>
<dbReference type="GO" id="GO:0048030">
    <property type="term" value="F:disaccharide binding"/>
    <property type="evidence" value="ECO:0007669"/>
    <property type="project" value="TreeGrafter"/>
</dbReference>
<keyword evidence="14" id="KW-0389">IgE-binding protein</keyword>
<keyword evidence="11" id="KW-0677">Repeat</keyword>
<feature type="compositionally biased region" description="Pro residues" evidence="20">
    <location>
        <begin position="169"/>
        <end position="180"/>
    </location>
</feature>
<dbReference type="GO" id="GO:2001237">
    <property type="term" value="P:negative regulation of extrinsic apoptotic signaling pathway"/>
    <property type="evidence" value="ECO:0007669"/>
    <property type="project" value="TreeGrafter"/>
</dbReference>
<dbReference type="PANTHER" id="PTHR11346">
    <property type="entry name" value="GALECTIN"/>
    <property type="match status" value="1"/>
</dbReference>
<keyword evidence="4" id="KW-0963">Cytoplasm</keyword>